<dbReference type="GO" id="GO:0003676">
    <property type="term" value="F:nucleic acid binding"/>
    <property type="evidence" value="ECO:0007669"/>
    <property type="project" value="InterPro"/>
</dbReference>
<proteinExistence type="predicted"/>
<accession>A0A1C1A7X2</accession>
<dbReference type="STRING" id="512399.A8709_08550"/>
<evidence type="ECO:0000313" key="2">
    <source>
        <dbReference type="EMBL" id="OCT16707.1"/>
    </source>
</evidence>
<dbReference type="InterPro" id="IPR036397">
    <property type="entry name" value="RNaseH_sf"/>
</dbReference>
<organism evidence="2 3">
    <name type="scientific">Paenibacillus pectinilyticus</name>
    <dbReference type="NCBI Taxonomy" id="512399"/>
    <lineage>
        <taxon>Bacteria</taxon>
        <taxon>Bacillati</taxon>
        <taxon>Bacillota</taxon>
        <taxon>Bacilli</taxon>
        <taxon>Bacillales</taxon>
        <taxon>Paenibacillaceae</taxon>
        <taxon>Paenibacillus</taxon>
    </lineage>
</organism>
<dbReference type="SUPFAM" id="SSF53098">
    <property type="entry name" value="Ribonuclease H-like"/>
    <property type="match status" value="1"/>
</dbReference>
<evidence type="ECO:0000259" key="1">
    <source>
        <dbReference type="PROSITE" id="PS50994"/>
    </source>
</evidence>
<dbReference type="InterPro" id="IPR012337">
    <property type="entry name" value="RNaseH-like_sf"/>
</dbReference>
<evidence type="ECO:0000313" key="3">
    <source>
        <dbReference type="Proteomes" id="UP000093309"/>
    </source>
</evidence>
<dbReference type="RefSeq" id="WP_065850794.1">
    <property type="nucleotide sequence ID" value="NZ_LYPC01000010.1"/>
</dbReference>
<comment type="caution">
    <text evidence="2">The sequence shown here is derived from an EMBL/GenBank/DDBJ whole genome shotgun (WGS) entry which is preliminary data.</text>
</comment>
<dbReference type="PROSITE" id="PS50994">
    <property type="entry name" value="INTEGRASE"/>
    <property type="match status" value="1"/>
</dbReference>
<feature type="domain" description="Integrase catalytic" evidence="1">
    <location>
        <begin position="293"/>
        <end position="494"/>
    </location>
</feature>
<name>A0A1C1A7X2_9BACL</name>
<dbReference type="Proteomes" id="UP000093309">
    <property type="component" value="Unassembled WGS sequence"/>
</dbReference>
<gene>
    <name evidence="2" type="ORF">A8709_08550</name>
</gene>
<dbReference type="EMBL" id="LYPC01000010">
    <property type="protein sequence ID" value="OCT16707.1"/>
    <property type="molecule type" value="Genomic_DNA"/>
</dbReference>
<reference evidence="3" key="1">
    <citation type="submission" date="2016-05" db="EMBL/GenBank/DDBJ databases">
        <title>Paenibacillus oryzae. sp. nov., isolated from the rice root.</title>
        <authorList>
            <person name="Zhang J."/>
            <person name="Zhang X."/>
        </authorList>
    </citation>
    <scope>NUCLEOTIDE SEQUENCE [LARGE SCALE GENOMIC DNA]</scope>
    <source>
        <strain evidence="3">KCTC13222</strain>
    </source>
</reference>
<sequence length="692" mass="80354">MKLHKLKENSDFHYEGRKYKVISITPPNVFAIKSGGDLEEEFNYFELISNHSFKSLNTTVKQAIKQADKNKHSSILDTLNKKQRAVVSSRFEMIQPIILLEKAKSGNVRASTEFKERYNYYFQKNELISGITQEQLIKRISSVFGLSARTIKRRLADFKREESALPNEGITGLVPKTLKHNFTRKDYKILEICHPKKQDLVLDSIRVRLPEDCIPVIKGVIEREYLTLKKASAKEIFDTIESKCLLQDITPPIYDTIYKILSRLNPELKIRMRDGKTGNEKFDEVQRGFSNKEAKYPLHIVEIDHTQLDIDVIDEKTGLVIGRPYISLGIDVYSRKIWCMEVSYEPPSADKVRRALMHGIFFKNSKQKYGTINDWDIYGIPSIIYLDNGPEFKNAEVKRMINETLQSQIQFRPVKTPRYGGTIERYFGTLNSELIHRLDGTRKGSVQEKGDYDSEKEALFTLEDIRELLSVYITDVYHHSVHKGLPIEYPTPATRYYAGLQMVGFPEWVDKEEEDHYRMELLPVLQKPYTRDGVRFENIIYKSATHNGLVRPREYKYRVKYDSDDVSKLYLQLPDTGEYVELKADKSLLEELESMNRFTFKRVLEILREKGDLNAGHIPGSRDVKKGMALLTKRIQERVKSRRKAREQAVRMNLEMGISVSQPPRQSKSNGQVTLSDLFSELKLGEYKDDRD</sequence>
<dbReference type="Gene3D" id="3.30.420.10">
    <property type="entry name" value="Ribonuclease H-like superfamily/Ribonuclease H"/>
    <property type="match status" value="1"/>
</dbReference>
<dbReference type="AlphaFoldDB" id="A0A1C1A7X2"/>
<protein>
    <recommendedName>
        <fullName evidence="1">Integrase catalytic domain-containing protein</fullName>
    </recommendedName>
</protein>
<keyword evidence="3" id="KW-1185">Reference proteome</keyword>
<dbReference type="InterPro" id="IPR001584">
    <property type="entry name" value="Integrase_cat-core"/>
</dbReference>
<dbReference type="GO" id="GO:0015074">
    <property type="term" value="P:DNA integration"/>
    <property type="evidence" value="ECO:0007669"/>
    <property type="project" value="InterPro"/>
</dbReference>